<protein>
    <recommendedName>
        <fullName evidence="5">Protein-S-isoprenylcysteine O-methyltransferase</fullName>
        <ecNumber evidence="5">2.1.1.100</ecNumber>
    </recommendedName>
</protein>
<dbReference type="AlphaFoldDB" id="A0AAD7TW92"/>
<dbReference type="Gene3D" id="1.20.120.1630">
    <property type="match status" value="1"/>
</dbReference>
<dbReference type="GO" id="GO:0032259">
    <property type="term" value="P:methylation"/>
    <property type="evidence" value="ECO:0007669"/>
    <property type="project" value="UniProtKB-KW"/>
</dbReference>
<keyword evidence="7" id="KW-1185">Reference proteome</keyword>
<dbReference type="GO" id="GO:0004671">
    <property type="term" value="F:protein C-terminal S-isoprenylcysteine carboxyl O-methyltransferase activity"/>
    <property type="evidence" value="ECO:0007669"/>
    <property type="project" value="UniProtKB-EC"/>
</dbReference>
<dbReference type="GO" id="GO:0005789">
    <property type="term" value="C:endoplasmic reticulum membrane"/>
    <property type="evidence" value="ECO:0007669"/>
    <property type="project" value="UniProtKB-SubCell"/>
</dbReference>
<keyword evidence="5" id="KW-0256">Endoplasmic reticulum</keyword>
<organism evidence="6 7">
    <name type="scientific">Trametes cubensis</name>
    <dbReference type="NCBI Taxonomy" id="1111947"/>
    <lineage>
        <taxon>Eukaryota</taxon>
        <taxon>Fungi</taxon>
        <taxon>Dikarya</taxon>
        <taxon>Basidiomycota</taxon>
        <taxon>Agaricomycotina</taxon>
        <taxon>Agaricomycetes</taxon>
        <taxon>Polyporales</taxon>
        <taxon>Polyporaceae</taxon>
        <taxon>Trametes</taxon>
    </lineage>
</organism>
<reference evidence="6" key="1">
    <citation type="submission" date="2022-11" db="EMBL/GenBank/DDBJ databases">
        <title>Genome Sequence of Cubamyces cubensis.</title>
        <authorList>
            <person name="Buettner E."/>
        </authorList>
    </citation>
    <scope>NUCLEOTIDE SEQUENCE</scope>
    <source>
        <strain evidence="6">MPL-01</strain>
    </source>
</reference>
<evidence type="ECO:0000256" key="5">
    <source>
        <dbReference type="RuleBase" id="RU362022"/>
    </source>
</evidence>
<proteinExistence type="inferred from homology"/>
<dbReference type="EC" id="2.1.1.100" evidence="5"/>
<keyword evidence="2 5" id="KW-0812">Transmembrane</keyword>
<keyword evidence="5" id="KW-0808">Transferase</keyword>
<keyword evidence="5" id="KW-0949">S-adenosyl-L-methionine</keyword>
<evidence type="ECO:0000313" key="6">
    <source>
        <dbReference type="EMBL" id="KAJ8482315.1"/>
    </source>
</evidence>
<dbReference type="EMBL" id="JAPEVG010000117">
    <property type="protein sequence ID" value="KAJ8482315.1"/>
    <property type="molecule type" value="Genomic_DNA"/>
</dbReference>
<dbReference type="Pfam" id="PF04140">
    <property type="entry name" value="ICMT"/>
    <property type="match status" value="1"/>
</dbReference>
<accession>A0AAD7TW92</accession>
<comment type="caution">
    <text evidence="5">Lacks conserved residue(s) required for the propagation of feature annotation.</text>
</comment>
<evidence type="ECO:0000256" key="3">
    <source>
        <dbReference type="ARBA" id="ARBA00022989"/>
    </source>
</evidence>
<evidence type="ECO:0000256" key="4">
    <source>
        <dbReference type="ARBA" id="ARBA00023136"/>
    </source>
</evidence>
<feature type="transmembrane region" description="Helical" evidence="5">
    <location>
        <begin position="305"/>
        <end position="322"/>
    </location>
</feature>
<evidence type="ECO:0000256" key="1">
    <source>
        <dbReference type="ARBA" id="ARBA00004141"/>
    </source>
</evidence>
<name>A0AAD7TW92_9APHY</name>
<comment type="catalytic activity">
    <reaction evidence="5">
        <text>[protein]-C-terminal S-[(2E,6E)-farnesyl]-L-cysteine + S-adenosyl-L-methionine = [protein]-C-terminal S-[(2E,6E)-farnesyl]-L-cysteine methyl ester + S-adenosyl-L-homocysteine</text>
        <dbReference type="Rhea" id="RHEA:21672"/>
        <dbReference type="Rhea" id="RHEA-COMP:12125"/>
        <dbReference type="Rhea" id="RHEA-COMP:12126"/>
        <dbReference type="ChEBI" id="CHEBI:57856"/>
        <dbReference type="ChEBI" id="CHEBI:59789"/>
        <dbReference type="ChEBI" id="CHEBI:90510"/>
        <dbReference type="ChEBI" id="CHEBI:90511"/>
        <dbReference type="EC" id="2.1.1.100"/>
    </reaction>
</comment>
<keyword evidence="3 5" id="KW-1133">Transmembrane helix</keyword>
<dbReference type="PANTHER" id="PTHR12714:SF9">
    <property type="entry name" value="PROTEIN-S-ISOPRENYLCYSTEINE O-METHYLTRANSFERASE"/>
    <property type="match status" value="1"/>
</dbReference>
<comment type="caution">
    <text evidence="6">The sequence shown here is derived from an EMBL/GenBank/DDBJ whole genome shotgun (WGS) entry which is preliminary data.</text>
</comment>
<comment type="similarity">
    <text evidence="5">Belongs to the class VI-like SAM-binding methyltransferase superfamily. Isoprenylcysteine carboxyl methyltransferase family.</text>
</comment>
<comment type="subcellular location">
    <subcellularLocation>
        <location evidence="5">Endoplasmic reticulum membrane</location>
        <topology evidence="5">Multi-pass membrane protein</topology>
    </subcellularLocation>
    <subcellularLocation>
        <location evidence="1">Membrane</location>
        <topology evidence="1">Multi-pass membrane protein</topology>
    </subcellularLocation>
</comment>
<evidence type="ECO:0000313" key="7">
    <source>
        <dbReference type="Proteomes" id="UP001215151"/>
    </source>
</evidence>
<dbReference type="Proteomes" id="UP001215151">
    <property type="component" value="Unassembled WGS sequence"/>
</dbReference>
<gene>
    <name evidence="6" type="ORF">ONZ51_g5434</name>
</gene>
<evidence type="ECO:0000256" key="2">
    <source>
        <dbReference type="ARBA" id="ARBA00022692"/>
    </source>
</evidence>
<feature type="transmembrane region" description="Helical" evidence="5">
    <location>
        <begin position="167"/>
        <end position="190"/>
    </location>
</feature>
<sequence length="360" mass="37644">MLPSLDPASSTGLVLLPALKITALLATGYAVDRALSPPNPPPAPKTCIDNRTLFERAIRHVTFCSKMLTWVIVLCDALATLHLAAPTSITLPLASVLLPASLASLPAPSAGSPAALPASSPPSAPTLPVLAYSIVAPPSSIPPTLSTSMSLYPHLTPTALVMIQPHLFLLFGAALALWGAALRVACFRALGPLFTFELTISPTHRLVTDGPYAWVRHPSYAGVYAVLLGASAVMVAPGAWLREAWLAPSLCAASSWAGSIIPAVGAAPALSSTDGMTLTAAELLASRGGAGFCGGDVGVSAVRTVLAWAFVAFWTTKVVYALRSTNRRLGTEDAELRRVFGAQWEEWAGRVPWALVPWVF</sequence>
<feature type="transmembrane region" description="Helical" evidence="5">
    <location>
        <begin position="221"/>
        <end position="241"/>
    </location>
</feature>
<dbReference type="InterPro" id="IPR007269">
    <property type="entry name" value="ICMT_MeTrfase"/>
</dbReference>
<keyword evidence="5" id="KW-0489">Methyltransferase</keyword>
<keyword evidence="4 5" id="KW-0472">Membrane</keyword>
<dbReference type="PANTHER" id="PTHR12714">
    <property type="entry name" value="PROTEIN-S ISOPRENYLCYSTEINE O-METHYLTRANSFERASE"/>
    <property type="match status" value="1"/>
</dbReference>